<dbReference type="EMBL" id="AP019791">
    <property type="protein sequence ID" value="BBL80131.1"/>
    <property type="molecule type" value="Genomic_DNA"/>
</dbReference>
<name>A0A510HJF2_9ACTN</name>
<evidence type="ECO:0000313" key="3">
    <source>
        <dbReference type="Proteomes" id="UP000318065"/>
    </source>
</evidence>
<sequence>MPGYERAELTAELRVLPATEAPQKQLDAARRAAAEAGLASEGGPETVMLAGSREEVLEGVRRVVEAALDAGARVVEVRVEAQPDAPRFGEERTGREERDG</sequence>
<gene>
    <name evidence="2" type="ORF">RxyAA322_19850</name>
</gene>
<evidence type="ECO:0000256" key="1">
    <source>
        <dbReference type="SAM" id="MobiDB-lite"/>
    </source>
</evidence>
<dbReference type="InterPro" id="IPR029756">
    <property type="entry name" value="MTH1187/YkoF-like"/>
</dbReference>
<dbReference type="Proteomes" id="UP000318065">
    <property type="component" value="Chromosome"/>
</dbReference>
<dbReference type="AlphaFoldDB" id="A0A510HJF2"/>
<feature type="region of interest" description="Disordered" evidence="1">
    <location>
        <begin position="81"/>
        <end position="100"/>
    </location>
</feature>
<dbReference type="Gene3D" id="3.20.20.150">
    <property type="entry name" value="Divalent-metal-dependent TIM barrel enzymes"/>
    <property type="match status" value="1"/>
</dbReference>
<accession>A0A510HJF2</accession>
<keyword evidence="3" id="KW-1185">Reference proteome</keyword>
<organism evidence="2 3">
    <name type="scientific">Rubrobacter xylanophilus</name>
    <dbReference type="NCBI Taxonomy" id="49319"/>
    <lineage>
        <taxon>Bacteria</taxon>
        <taxon>Bacillati</taxon>
        <taxon>Actinomycetota</taxon>
        <taxon>Rubrobacteria</taxon>
        <taxon>Rubrobacterales</taxon>
        <taxon>Rubrobacteraceae</taxon>
        <taxon>Rubrobacter</taxon>
    </lineage>
</organism>
<dbReference type="RefSeq" id="WP_143528168.1">
    <property type="nucleotide sequence ID" value="NZ_AP019791.1"/>
</dbReference>
<evidence type="ECO:0000313" key="2">
    <source>
        <dbReference type="EMBL" id="BBL80131.1"/>
    </source>
</evidence>
<reference evidence="2" key="1">
    <citation type="journal article" date="2019" name="Microbiol. Resour. Announc.">
        <title>Complete Genome Sequence of Rubrobacter xylanophilus Strain AA3-22, Isolated from Arima Onsen in Japan.</title>
        <authorList>
            <person name="Tomariguchi N."/>
            <person name="Miyazaki K."/>
        </authorList>
    </citation>
    <scope>NUCLEOTIDE SEQUENCE [LARGE SCALE GENOMIC DNA]</scope>
    <source>
        <strain evidence="2">AA3-22</strain>
    </source>
</reference>
<proteinExistence type="predicted"/>
<evidence type="ECO:0008006" key="4">
    <source>
        <dbReference type="Google" id="ProtNLM"/>
    </source>
</evidence>
<protein>
    <recommendedName>
        <fullName evidence="4">Thiamine-binding protein domain-containing protein</fullName>
    </recommendedName>
</protein>
<dbReference type="SUPFAM" id="SSF89957">
    <property type="entry name" value="MTH1187/YkoF-like"/>
    <property type="match status" value="1"/>
</dbReference>